<dbReference type="Gene3D" id="3.90.550.50">
    <property type="match status" value="1"/>
</dbReference>
<evidence type="ECO:0000256" key="3">
    <source>
        <dbReference type="ARBA" id="ARBA00022676"/>
    </source>
</evidence>
<dbReference type="Pfam" id="PF01762">
    <property type="entry name" value="Galactosyl_T"/>
    <property type="match status" value="1"/>
</dbReference>
<dbReference type="GO" id="GO:0000139">
    <property type="term" value="C:Golgi membrane"/>
    <property type="evidence" value="ECO:0007669"/>
    <property type="project" value="UniProtKB-SubCell"/>
</dbReference>
<dbReference type="PANTHER" id="PTHR11214">
    <property type="entry name" value="BETA-1,3-N-ACETYLGLUCOSAMINYLTRANSFERASE"/>
    <property type="match status" value="1"/>
</dbReference>
<dbReference type="EC" id="2.4.1.-" evidence="11"/>
<protein>
    <recommendedName>
        <fullName evidence="11">Hexosyltransferase</fullName>
        <ecNumber evidence="11">2.4.1.-</ecNumber>
    </recommendedName>
</protein>
<comment type="subcellular location">
    <subcellularLocation>
        <location evidence="1 11">Golgi apparatus membrane</location>
        <topology evidence="1 11">Single-pass type II membrane protein</topology>
    </subcellularLocation>
</comment>
<evidence type="ECO:0000256" key="8">
    <source>
        <dbReference type="ARBA" id="ARBA00023034"/>
    </source>
</evidence>
<keyword evidence="6" id="KW-0735">Signal-anchor</keyword>
<dbReference type="OMA" id="HYSGYTQ"/>
<dbReference type="InterPro" id="IPR002659">
    <property type="entry name" value="Glyco_trans_31"/>
</dbReference>
<evidence type="ECO:0000256" key="1">
    <source>
        <dbReference type="ARBA" id="ARBA00004323"/>
    </source>
</evidence>
<evidence type="ECO:0000256" key="7">
    <source>
        <dbReference type="ARBA" id="ARBA00022989"/>
    </source>
</evidence>
<keyword evidence="7" id="KW-1133">Transmembrane helix</keyword>
<reference evidence="12 13" key="1">
    <citation type="journal article" date="2018" name="Nat. Ecol. Evol.">
        <title>Genomic signatures of mitonuclear coevolution across populations of Tigriopus californicus.</title>
        <authorList>
            <person name="Barreto F.S."/>
            <person name="Watson E.T."/>
            <person name="Lima T.G."/>
            <person name="Willett C.S."/>
            <person name="Edmands S."/>
            <person name="Li W."/>
            <person name="Burton R.S."/>
        </authorList>
    </citation>
    <scope>NUCLEOTIDE SEQUENCE [LARGE SCALE GENOMIC DNA]</scope>
    <source>
        <strain evidence="12 13">San Diego</strain>
    </source>
</reference>
<comment type="caution">
    <text evidence="12">The sequence shown here is derived from an EMBL/GenBank/DDBJ whole genome shotgun (WGS) entry which is preliminary data.</text>
</comment>
<dbReference type="GO" id="GO:0016758">
    <property type="term" value="F:hexosyltransferase activity"/>
    <property type="evidence" value="ECO:0007669"/>
    <property type="project" value="InterPro"/>
</dbReference>
<keyword evidence="4" id="KW-0808">Transferase</keyword>
<evidence type="ECO:0000256" key="6">
    <source>
        <dbReference type="ARBA" id="ARBA00022968"/>
    </source>
</evidence>
<dbReference type="PANTHER" id="PTHR11214:SF3">
    <property type="entry name" value="BETA-1,3-GALACTOSYLTRANSFERASE 6"/>
    <property type="match status" value="1"/>
</dbReference>
<sequence>MLSLPLPEPSFVCVDDVSRILCCVVAKVKSFDLTFVQRPWVLTANKCAKDSTILNLIHSHAKRREFRDAIRETWANQPNFLTVFVLARSGSDELEESTKAESEQFGDILKLDFLDSYKNLTFKHASAYRWAIENCPDVQYILKADDDTFVDTLHLPRYIQAFDMLPSTSFILCYVQTTENPIRNPKGKNSKWFLDLNEYPRDDFPNFCAGAAYLTTLGAIKLIYEQLSDTPFLFIDDVLLTGLVVENLPSIIHLDWKEAFLSRHESDRKDLLDPKVGFYSPLFMVAMDLKPVEMRIIMQKAQLCASRQAECYDLIHKSSELQQFRPPIIPRKNSWRHIEL</sequence>
<dbReference type="GO" id="GO:0006493">
    <property type="term" value="P:protein O-linked glycosylation"/>
    <property type="evidence" value="ECO:0007669"/>
    <property type="project" value="TreeGrafter"/>
</dbReference>
<evidence type="ECO:0000313" key="12">
    <source>
        <dbReference type="EMBL" id="TRY70561.1"/>
    </source>
</evidence>
<gene>
    <name evidence="12" type="ORF">TCAL_02342</name>
</gene>
<dbReference type="AlphaFoldDB" id="A0A553NYQ0"/>
<proteinExistence type="inferred from homology"/>
<evidence type="ECO:0000256" key="11">
    <source>
        <dbReference type="RuleBase" id="RU363063"/>
    </source>
</evidence>
<comment type="similarity">
    <text evidence="2 11">Belongs to the glycosyltransferase 31 family.</text>
</comment>
<dbReference type="STRING" id="6832.A0A553NYQ0"/>
<keyword evidence="3 11" id="KW-0328">Glycosyltransferase</keyword>
<dbReference type="FunFam" id="3.90.550.50:FF:000001">
    <property type="entry name" value="Hexosyltransferase"/>
    <property type="match status" value="1"/>
</dbReference>
<organism evidence="12 13">
    <name type="scientific">Tigriopus californicus</name>
    <name type="common">Marine copepod</name>
    <dbReference type="NCBI Taxonomy" id="6832"/>
    <lineage>
        <taxon>Eukaryota</taxon>
        <taxon>Metazoa</taxon>
        <taxon>Ecdysozoa</taxon>
        <taxon>Arthropoda</taxon>
        <taxon>Crustacea</taxon>
        <taxon>Multicrustacea</taxon>
        <taxon>Hexanauplia</taxon>
        <taxon>Copepoda</taxon>
        <taxon>Harpacticoida</taxon>
        <taxon>Harpacticidae</taxon>
        <taxon>Tigriopus</taxon>
    </lineage>
</organism>
<dbReference type="Proteomes" id="UP000318571">
    <property type="component" value="Chromosome 9"/>
</dbReference>
<dbReference type="EMBL" id="VCGU01000009">
    <property type="protein sequence ID" value="TRY70561.1"/>
    <property type="molecule type" value="Genomic_DNA"/>
</dbReference>
<keyword evidence="10" id="KW-0325">Glycoprotein</keyword>
<evidence type="ECO:0000256" key="2">
    <source>
        <dbReference type="ARBA" id="ARBA00008661"/>
    </source>
</evidence>
<dbReference type="InterPro" id="IPR029044">
    <property type="entry name" value="Nucleotide-diphossugar_trans"/>
</dbReference>
<evidence type="ECO:0000256" key="9">
    <source>
        <dbReference type="ARBA" id="ARBA00023136"/>
    </source>
</evidence>
<dbReference type="SUPFAM" id="SSF53448">
    <property type="entry name" value="Nucleotide-diphospho-sugar transferases"/>
    <property type="match status" value="1"/>
</dbReference>
<keyword evidence="9" id="KW-0472">Membrane</keyword>
<name>A0A553NYQ0_TIGCA</name>
<evidence type="ECO:0000313" key="13">
    <source>
        <dbReference type="Proteomes" id="UP000318571"/>
    </source>
</evidence>
<accession>A0A553NYQ0</accession>
<keyword evidence="13" id="KW-1185">Reference proteome</keyword>
<keyword evidence="8 11" id="KW-0333">Golgi apparatus</keyword>
<evidence type="ECO:0000256" key="10">
    <source>
        <dbReference type="ARBA" id="ARBA00023180"/>
    </source>
</evidence>
<evidence type="ECO:0000256" key="4">
    <source>
        <dbReference type="ARBA" id="ARBA00022679"/>
    </source>
</evidence>
<evidence type="ECO:0000256" key="5">
    <source>
        <dbReference type="ARBA" id="ARBA00022692"/>
    </source>
</evidence>
<keyword evidence="5" id="KW-0812">Transmembrane</keyword>